<accession>A0AAN6DSM8</accession>
<keyword evidence="3" id="KW-1185">Reference proteome</keyword>
<dbReference type="AlphaFoldDB" id="A0AAN6DSM8"/>
<dbReference type="InterPro" id="IPR008775">
    <property type="entry name" value="Phytyl_CoA_dOase-like"/>
</dbReference>
<evidence type="ECO:0000313" key="3">
    <source>
        <dbReference type="Proteomes" id="UP001203852"/>
    </source>
</evidence>
<protein>
    <recommendedName>
        <fullName evidence="4">Phytanoyl-CoA dioxygenase</fullName>
    </recommendedName>
</protein>
<evidence type="ECO:0000256" key="1">
    <source>
        <dbReference type="SAM" id="MobiDB-lite"/>
    </source>
</evidence>
<gene>
    <name evidence="2" type="ORF">EDD36DRAFT_444442</name>
</gene>
<dbReference type="SUPFAM" id="SSF51197">
    <property type="entry name" value="Clavaminate synthase-like"/>
    <property type="match status" value="1"/>
</dbReference>
<dbReference type="Proteomes" id="UP001203852">
    <property type="component" value="Unassembled WGS sequence"/>
</dbReference>
<organism evidence="2 3">
    <name type="scientific">Exophiala viscosa</name>
    <dbReference type="NCBI Taxonomy" id="2486360"/>
    <lineage>
        <taxon>Eukaryota</taxon>
        <taxon>Fungi</taxon>
        <taxon>Dikarya</taxon>
        <taxon>Ascomycota</taxon>
        <taxon>Pezizomycotina</taxon>
        <taxon>Eurotiomycetes</taxon>
        <taxon>Chaetothyriomycetidae</taxon>
        <taxon>Chaetothyriales</taxon>
        <taxon>Herpotrichiellaceae</taxon>
        <taxon>Exophiala</taxon>
    </lineage>
</organism>
<proteinExistence type="predicted"/>
<evidence type="ECO:0000313" key="2">
    <source>
        <dbReference type="EMBL" id="KAI1610594.1"/>
    </source>
</evidence>
<reference evidence="2" key="1">
    <citation type="journal article" date="2022" name="bioRxiv">
        <title>Deciphering the potential niche of two novel black yeast fungi from a biological soil crust based on their genomes, phenotypes, and melanin regulation.</title>
        <authorList>
            <consortium name="DOE Joint Genome Institute"/>
            <person name="Carr E.C."/>
            <person name="Barton Q."/>
            <person name="Grambo S."/>
            <person name="Sullivan M."/>
            <person name="Renfro C.M."/>
            <person name="Kuo A."/>
            <person name="Pangilinan J."/>
            <person name="Lipzen A."/>
            <person name="Keymanesh K."/>
            <person name="Savage E."/>
            <person name="Barry K."/>
            <person name="Grigoriev I.V."/>
            <person name="Riekhof W.R."/>
            <person name="Harris S.S."/>
        </authorList>
    </citation>
    <scope>NUCLEOTIDE SEQUENCE</scope>
    <source>
        <strain evidence="2">JF 03-4F</strain>
    </source>
</reference>
<dbReference type="EMBL" id="MU404358">
    <property type="protein sequence ID" value="KAI1610594.1"/>
    <property type="molecule type" value="Genomic_DNA"/>
</dbReference>
<sequence>MGSIGVEDPTYPPVSGKRTAPEVPAFHNDSVKLEEVIDALRVAGGCVIRGAVPVKDVNQIEKDVRPWLDADVPWEEGGFFPRETRRAHGLAQKSPTYMKSFVMHPIYQQACDRILSRTSYPWVGQKREETVSKPQLNTTVIFSIGPGAKPQDLHRDDMIHHNYVSEDITPDQWTFSREAGIGWFVAGKKTTRANGATRYIPGSHLWDSEIPPDESLAFYAELEPGDCFMMLSSCYHAGSANTTKDEERLVYCSFMTRGYLRQVSKLRPVIVGLRLMILLLMNRKKINTSPMTGRCSKSCITTTWKS</sequence>
<feature type="region of interest" description="Disordered" evidence="1">
    <location>
        <begin position="1"/>
        <end position="22"/>
    </location>
</feature>
<comment type="caution">
    <text evidence="2">The sequence shown here is derived from an EMBL/GenBank/DDBJ whole genome shotgun (WGS) entry which is preliminary data.</text>
</comment>
<dbReference type="Gene3D" id="2.60.120.620">
    <property type="entry name" value="q2cbj1_9rhob like domain"/>
    <property type="match status" value="1"/>
</dbReference>
<dbReference type="Pfam" id="PF05721">
    <property type="entry name" value="PhyH"/>
    <property type="match status" value="1"/>
</dbReference>
<name>A0AAN6DSM8_9EURO</name>
<evidence type="ECO:0008006" key="4">
    <source>
        <dbReference type="Google" id="ProtNLM"/>
    </source>
</evidence>